<dbReference type="InterPro" id="IPR042278">
    <property type="entry name" value="Mfa-like_1_N"/>
</dbReference>
<evidence type="ECO:0000259" key="1">
    <source>
        <dbReference type="Pfam" id="PF03781"/>
    </source>
</evidence>
<proteinExistence type="predicted"/>
<keyword evidence="2" id="KW-0418">Kinase</keyword>
<keyword evidence="2" id="KW-0808">Transferase</keyword>
<comment type="caution">
    <text evidence="2">The sequence shown here is derived from an EMBL/GenBank/DDBJ whole genome shotgun (WGS) entry which is preliminary data.</text>
</comment>
<dbReference type="SUPFAM" id="SSF56436">
    <property type="entry name" value="C-type lectin-like"/>
    <property type="match status" value="1"/>
</dbReference>
<evidence type="ECO:0000313" key="2">
    <source>
        <dbReference type="EMBL" id="KAA6341606.1"/>
    </source>
</evidence>
<dbReference type="Pfam" id="PF03781">
    <property type="entry name" value="FGE-sulfatase"/>
    <property type="match status" value="1"/>
</dbReference>
<dbReference type="InterPro" id="IPR051043">
    <property type="entry name" value="Sulfatase_Mod_Factor_Kinase"/>
</dbReference>
<dbReference type="GO" id="GO:0004674">
    <property type="term" value="F:protein serine/threonine kinase activity"/>
    <property type="evidence" value="ECO:0007669"/>
    <property type="project" value="UniProtKB-EC"/>
</dbReference>
<protein>
    <submittedName>
        <fullName evidence="2">Serine/threonine-protein kinase pkn1</fullName>
        <ecNumber evidence="2">2.7.11.1</ecNumber>
    </submittedName>
</protein>
<sequence>MILIRILGGWLIGAILLIGCTSEDEQEISGDNLVRFNSQLVNISSVSRSSDVSGPTVLTKENWMLGDAIGIYMKYNDSKPFSKENIIVNNYRYLSTKDKVSTSIFVPATEEDKIYYPNLGSDFISYYPYESTIGKECLYPIDVSQQSDPSKIDLLYATSNAGSSEKGDVSLSFKHQLSKLVLNLKPDLAIPELSDAWATLVVMASGFYTKANFSLIDKVISDRSEIRDVSIAKTPDGMRVEMILIPQTVERNMCLKFGLSGNKNELRWNIPEGKVFEAGKQYEYTVSVKMTWIEVFEGEILPWGGGSKFDDIVWGKSSDTQYGLTKITGGDYYIGSPEGVGEENEYPRHKVAVGGGWISSYEITNKQYVEFLNKVRGVSFNGIKDGLLLMDVKDDAMKIEYIFDNDTWKVVDPSWDNYPVVNVTWYGARMFAQWLGGDLPTEAEWETACRAGNDGLFSFENSNEEINYNDFVNCEQTSAAINGVSGGIVPVNYLRPNASNLYNMHGNVYEWCLDIVRRSAMGSPAPYDYRPTVSDEKYRSIRGGSWKTDLNKCRSAVRISYLPDHTADDIGFRVVFPISNVANLNFGELEEFLKVSPLP</sequence>
<dbReference type="CDD" id="cd13120">
    <property type="entry name" value="BF2867_like_N"/>
    <property type="match status" value="1"/>
</dbReference>
<dbReference type="InterPro" id="IPR042095">
    <property type="entry name" value="SUMF_sf"/>
</dbReference>
<gene>
    <name evidence="2" type="ORF">EZS27_010590</name>
</gene>
<dbReference type="EC" id="2.7.11.1" evidence="2"/>
<name>A0A5J4S691_9ZZZZ</name>
<dbReference type="PANTHER" id="PTHR23150:SF19">
    <property type="entry name" value="FORMYLGLYCINE-GENERATING ENZYME"/>
    <property type="match status" value="1"/>
</dbReference>
<dbReference type="PROSITE" id="PS51257">
    <property type="entry name" value="PROKAR_LIPOPROTEIN"/>
    <property type="match status" value="1"/>
</dbReference>
<dbReference type="AlphaFoldDB" id="A0A5J4S691"/>
<feature type="domain" description="Sulfatase-modifying factor enzyme-like" evidence="1">
    <location>
        <begin position="326"/>
        <end position="575"/>
    </location>
</feature>
<dbReference type="EMBL" id="SNRY01000376">
    <property type="protein sequence ID" value="KAA6341606.1"/>
    <property type="molecule type" value="Genomic_DNA"/>
</dbReference>
<dbReference type="PANTHER" id="PTHR23150">
    <property type="entry name" value="SULFATASE MODIFYING FACTOR 1, 2"/>
    <property type="match status" value="1"/>
</dbReference>
<dbReference type="InterPro" id="IPR016187">
    <property type="entry name" value="CTDL_fold"/>
</dbReference>
<organism evidence="2">
    <name type="scientific">termite gut metagenome</name>
    <dbReference type="NCBI Taxonomy" id="433724"/>
    <lineage>
        <taxon>unclassified sequences</taxon>
        <taxon>metagenomes</taxon>
        <taxon>organismal metagenomes</taxon>
    </lineage>
</organism>
<dbReference type="Pfam" id="PF13149">
    <property type="entry name" value="Mfa_like_1"/>
    <property type="match status" value="1"/>
</dbReference>
<dbReference type="Gene3D" id="2.60.40.2630">
    <property type="match status" value="1"/>
</dbReference>
<reference evidence="2" key="1">
    <citation type="submission" date="2019-03" db="EMBL/GenBank/DDBJ databases">
        <title>Single cell metagenomics reveals metabolic interactions within the superorganism composed of flagellate Streblomastix strix and complex community of Bacteroidetes bacteria on its surface.</title>
        <authorList>
            <person name="Treitli S.C."/>
            <person name="Kolisko M."/>
            <person name="Husnik F."/>
            <person name="Keeling P."/>
            <person name="Hampl V."/>
        </authorList>
    </citation>
    <scope>NUCLEOTIDE SEQUENCE</scope>
    <source>
        <strain evidence="2">STM</strain>
    </source>
</reference>
<dbReference type="Gene3D" id="3.90.1580.10">
    <property type="entry name" value="paralog of FGE (formylglycine-generating enzyme)"/>
    <property type="match status" value="1"/>
</dbReference>
<dbReference type="CDD" id="cd13121">
    <property type="entry name" value="BF2867_like_C"/>
    <property type="match status" value="1"/>
</dbReference>
<dbReference type="Gene3D" id="2.60.40.2620">
    <property type="entry name" value="Fimbrillin-like"/>
    <property type="match status" value="1"/>
</dbReference>
<dbReference type="InterPro" id="IPR025049">
    <property type="entry name" value="Mfa-like_1"/>
</dbReference>
<accession>A0A5J4S691</accession>
<dbReference type="GO" id="GO:0120147">
    <property type="term" value="F:formylglycine-generating oxidase activity"/>
    <property type="evidence" value="ECO:0007669"/>
    <property type="project" value="TreeGrafter"/>
</dbReference>
<dbReference type="InterPro" id="IPR005532">
    <property type="entry name" value="SUMF_dom"/>
</dbReference>